<protein>
    <submittedName>
        <fullName evidence="1">Uncharacterized protein</fullName>
    </submittedName>
</protein>
<name>A0A2P2NWJ7_RHIMU</name>
<sequence>MEQTINDTLNINPISMYVYRNCLANPVPDDPT</sequence>
<dbReference type="AlphaFoldDB" id="A0A2P2NWJ7"/>
<accession>A0A2P2NWJ7</accession>
<reference evidence="1" key="1">
    <citation type="submission" date="2018-02" db="EMBL/GenBank/DDBJ databases">
        <title>Rhizophora mucronata_Transcriptome.</title>
        <authorList>
            <person name="Meera S.P."/>
            <person name="Sreeshan A."/>
            <person name="Augustine A."/>
        </authorList>
    </citation>
    <scope>NUCLEOTIDE SEQUENCE</scope>
    <source>
        <tissue evidence="1">Leaf</tissue>
    </source>
</reference>
<evidence type="ECO:0000313" key="1">
    <source>
        <dbReference type="EMBL" id="MBX46823.1"/>
    </source>
</evidence>
<organism evidence="1">
    <name type="scientific">Rhizophora mucronata</name>
    <name type="common">Asiatic mangrove</name>
    <dbReference type="NCBI Taxonomy" id="61149"/>
    <lineage>
        <taxon>Eukaryota</taxon>
        <taxon>Viridiplantae</taxon>
        <taxon>Streptophyta</taxon>
        <taxon>Embryophyta</taxon>
        <taxon>Tracheophyta</taxon>
        <taxon>Spermatophyta</taxon>
        <taxon>Magnoliopsida</taxon>
        <taxon>eudicotyledons</taxon>
        <taxon>Gunneridae</taxon>
        <taxon>Pentapetalae</taxon>
        <taxon>rosids</taxon>
        <taxon>fabids</taxon>
        <taxon>Malpighiales</taxon>
        <taxon>Rhizophoraceae</taxon>
        <taxon>Rhizophora</taxon>
    </lineage>
</organism>
<dbReference type="EMBL" id="GGEC01066339">
    <property type="protein sequence ID" value="MBX46823.1"/>
    <property type="molecule type" value="Transcribed_RNA"/>
</dbReference>
<proteinExistence type="predicted"/>